<evidence type="ECO:0000313" key="10">
    <source>
        <dbReference type="Proteomes" id="UP000293638"/>
    </source>
</evidence>
<dbReference type="GO" id="GO:0045936">
    <property type="term" value="P:negative regulation of phosphate metabolic process"/>
    <property type="evidence" value="ECO:0007669"/>
    <property type="project" value="InterPro"/>
</dbReference>
<dbReference type="GO" id="GO:0005737">
    <property type="term" value="C:cytoplasm"/>
    <property type="evidence" value="ECO:0007669"/>
    <property type="project" value="UniProtKB-SubCell"/>
</dbReference>
<keyword evidence="10" id="KW-1185">Reference proteome</keyword>
<dbReference type="NCBIfam" id="TIGR02135">
    <property type="entry name" value="phoU_full"/>
    <property type="match status" value="1"/>
</dbReference>
<organism evidence="9 10">
    <name type="scientific">Motilibacter rhizosphaerae</name>
    <dbReference type="NCBI Taxonomy" id="598652"/>
    <lineage>
        <taxon>Bacteria</taxon>
        <taxon>Bacillati</taxon>
        <taxon>Actinomycetota</taxon>
        <taxon>Actinomycetes</taxon>
        <taxon>Motilibacterales</taxon>
        <taxon>Motilibacteraceae</taxon>
        <taxon>Motilibacter</taxon>
    </lineage>
</organism>
<dbReference type="PANTHER" id="PTHR42930">
    <property type="entry name" value="PHOSPHATE-SPECIFIC TRANSPORT SYSTEM ACCESSORY PROTEIN PHOU"/>
    <property type="match status" value="1"/>
</dbReference>
<dbReference type="InterPro" id="IPR026022">
    <property type="entry name" value="PhoU_dom"/>
</dbReference>
<feature type="domain" description="PhoU" evidence="8">
    <location>
        <begin position="134"/>
        <end position="216"/>
    </location>
</feature>
<evidence type="ECO:0000256" key="1">
    <source>
        <dbReference type="ARBA" id="ARBA00004496"/>
    </source>
</evidence>
<evidence type="ECO:0000256" key="7">
    <source>
        <dbReference type="PIRNR" id="PIRNR003107"/>
    </source>
</evidence>
<evidence type="ECO:0000256" key="6">
    <source>
        <dbReference type="ARBA" id="ARBA00022592"/>
    </source>
</evidence>
<gene>
    <name evidence="9" type="ORF">EV189_3043</name>
</gene>
<dbReference type="GO" id="GO:0030643">
    <property type="term" value="P:intracellular phosphate ion homeostasis"/>
    <property type="evidence" value="ECO:0007669"/>
    <property type="project" value="InterPro"/>
</dbReference>
<comment type="subcellular location">
    <subcellularLocation>
        <location evidence="1 7">Cytoplasm</location>
    </subcellularLocation>
</comment>
<dbReference type="Proteomes" id="UP000293638">
    <property type="component" value="Unassembled WGS sequence"/>
</dbReference>
<dbReference type="GO" id="GO:0006817">
    <property type="term" value="P:phosphate ion transport"/>
    <property type="evidence" value="ECO:0007669"/>
    <property type="project" value="UniProtKB-KW"/>
</dbReference>
<comment type="similarity">
    <text evidence="2 7">Belongs to the PhoU family.</text>
</comment>
<dbReference type="PANTHER" id="PTHR42930:SF3">
    <property type="entry name" value="PHOSPHATE-SPECIFIC TRANSPORT SYSTEM ACCESSORY PROTEIN PHOU"/>
    <property type="match status" value="1"/>
</dbReference>
<dbReference type="AlphaFoldDB" id="A0A4Q7NQM7"/>
<dbReference type="Gene3D" id="1.20.58.220">
    <property type="entry name" value="Phosphate transport system protein phou homolog 2, domain 2"/>
    <property type="match status" value="1"/>
</dbReference>
<dbReference type="Pfam" id="PF01895">
    <property type="entry name" value="PhoU"/>
    <property type="match status" value="2"/>
</dbReference>
<proteinExistence type="inferred from homology"/>
<keyword evidence="4 7" id="KW-0813">Transport</keyword>
<dbReference type="InterPro" id="IPR028366">
    <property type="entry name" value="PhoU"/>
</dbReference>
<comment type="function">
    <text evidence="7">Plays a role in the regulation of phosphate uptake.</text>
</comment>
<evidence type="ECO:0000256" key="5">
    <source>
        <dbReference type="ARBA" id="ARBA00022490"/>
    </source>
</evidence>
<keyword evidence="5 7" id="KW-0963">Cytoplasm</keyword>
<accession>A0A4Q7NQM7</accession>
<comment type="subunit">
    <text evidence="3 7">Homodimer.</text>
</comment>
<dbReference type="PIRSF" id="PIRSF003107">
    <property type="entry name" value="PhoU"/>
    <property type="match status" value="1"/>
</dbReference>
<sequence>MGSPHEERQGCTLRDAFHEELDALSDQLVEMTGLVHSAMTRATTALLDADLGIAESVIAADERLDALHHDLEERAYDLLARQQPVATDLRIIVAALRMSADLERMGDLARHVAQVARMRYPSVAVPADVRATLVQMGQVATRIVLKAGSIVADKDVKIALELERDDDEMDRLHRDLFTLLLADDWDHGIEAAIDLTLLGRYYERFADHAVAVAQRVVFLVTGEHPGTASASPLPA</sequence>
<evidence type="ECO:0000256" key="2">
    <source>
        <dbReference type="ARBA" id="ARBA00008107"/>
    </source>
</evidence>
<protein>
    <recommendedName>
        <fullName evidence="7">Phosphate-specific transport system accessory protein PhoU</fullName>
    </recommendedName>
</protein>
<evidence type="ECO:0000313" key="9">
    <source>
        <dbReference type="EMBL" id="RZS87609.1"/>
    </source>
</evidence>
<comment type="caution">
    <text evidence="9">The sequence shown here is derived from an EMBL/GenBank/DDBJ whole genome shotgun (WGS) entry which is preliminary data.</text>
</comment>
<dbReference type="EMBL" id="SGXD01000003">
    <property type="protein sequence ID" value="RZS87609.1"/>
    <property type="molecule type" value="Genomic_DNA"/>
</dbReference>
<keyword evidence="6 7" id="KW-0592">Phosphate transport</keyword>
<feature type="domain" description="PhoU" evidence="8">
    <location>
        <begin position="28"/>
        <end position="115"/>
    </location>
</feature>
<dbReference type="FunFam" id="1.20.58.220:FF:000004">
    <property type="entry name" value="Phosphate-specific transport system accessory protein PhoU"/>
    <property type="match status" value="1"/>
</dbReference>
<dbReference type="InterPro" id="IPR038078">
    <property type="entry name" value="PhoU-like_sf"/>
</dbReference>
<evidence type="ECO:0000256" key="3">
    <source>
        <dbReference type="ARBA" id="ARBA00011738"/>
    </source>
</evidence>
<dbReference type="SUPFAM" id="SSF109755">
    <property type="entry name" value="PhoU-like"/>
    <property type="match status" value="1"/>
</dbReference>
<name>A0A4Q7NQM7_9ACTN</name>
<evidence type="ECO:0000259" key="8">
    <source>
        <dbReference type="Pfam" id="PF01895"/>
    </source>
</evidence>
<reference evidence="9 10" key="1">
    <citation type="submission" date="2019-02" db="EMBL/GenBank/DDBJ databases">
        <title>Genomic Encyclopedia of Type Strains, Phase IV (KMG-IV): sequencing the most valuable type-strain genomes for metagenomic binning, comparative biology and taxonomic classification.</title>
        <authorList>
            <person name="Goeker M."/>
        </authorList>
    </citation>
    <scope>NUCLEOTIDE SEQUENCE [LARGE SCALE GENOMIC DNA]</scope>
    <source>
        <strain evidence="9 10">DSM 45622</strain>
    </source>
</reference>
<evidence type="ECO:0000256" key="4">
    <source>
        <dbReference type="ARBA" id="ARBA00022448"/>
    </source>
</evidence>